<dbReference type="PATRIC" id="fig|28092.6.peg.2434"/>
<dbReference type="STRING" id="28092.WM40_10295"/>
<gene>
    <name evidence="1" type="ORF">WM40_10295</name>
</gene>
<dbReference type="AlphaFoldDB" id="A0A0F5K1A4"/>
<evidence type="ECO:0000313" key="1">
    <source>
        <dbReference type="EMBL" id="KKB63700.1"/>
    </source>
</evidence>
<sequence length="114" mass="13158">MRPPSTAGQAGRGRTGSIQHQHCRLRDYLSSCSTVKRLSLRKRRFRLTATHGRLMASIPRGCWLLLQRYRCAGLPSLRATRKEIASSQSALQFCDYIEEAMTDGKRRRQQYMKE</sequence>
<dbReference type="EMBL" id="LAQU01000008">
    <property type="protein sequence ID" value="KKB63700.1"/>
    <property type="molecule type" value="Genomic_DNA"/>
</dbReference>
<accession>A0A0F5K1A4</accession>
<evidence type="ECO:0000313" key="2">
    <source>
        <dbReference type="Proteomes" id="UP000033618"/>
    </source>
</evidence>
<protein>
    <submittedName>
        <fullName evidence="1">Uncharacterized protein</fullName>
    </submittedName>
</protein>
<name>A0A0F5K1A4_9BURK</name>
<reference evidence="1 2" key="1">
    <citation type="submission" date="2015-03" db="EMBL/GenBank/DDBJ databases">
        <title>Draft Genome Sequence of Burkholderia andropogonis type strain ICMP2807, isolated from Sorghum bicolor.</title>
        <authorList>
            <person name="Lopes-Santos L."/>
            <person name="Castro D.B."/>
            <person name="Ottoboni L.M."/>
            <person name="Park D."/>
            <person name="Weirc B.S."/>
            <person name="Destefano S.A."/>
        </authorList>
    </citation>
    <scope>NUCLEOTIDE SEQUENCE [LARGE SCALE GENOMIC DNA]</scope>
    <source>
        <strain evidence="1 2">ICMP2807</strain>
    </source>
</reference>
<organism evidence="1 2">
    <name type="scientific">Robbsia andropogonis</name>
    <dbReference type="NCBI Taxonomy" id="28092"/>
    <lineage>
        <taxon>Bacteria</taxon>
        <taxon>Pseudomonadati</taxon>
        <taxon>Pseudomonadota</taxon>
        <taxon>Betaproteobacteria</taxon>
        <taxon>Burkholderiales</taxon>
        <taxon>Burkholderiaceae</taxon>
        <taxon>Robbsia</taxon>
    </lineage>
</organism>
<proteinExistence type="predicted"/>
<keyword evidence="2" id="KW-1185">Reference proteome</keyword>
<dbReference type="Proteomes" id="UP000033618">
    <property type="component" value="Unassembled WGS sequence"/>
</dbReference>
<comment type="caution">
    <text evidence="1">The sequence shown here is derived from an EMBL/GenBank/DDBJ whole genome shotgun (WGS) entry which is preliminary data.</text>
</comment>